<dbReference type="AlphaFoldDB" id="A0A919SA43"/>
<evidence type="ECO:0000313" key="2">
    <source>
        <dbReference type="Proteomes" id="UP000681340"/>
    </source>
</evidence>
<comment type="caution">
    <text evidence="1">The sequence shown here is derived from an EMBL/GenBank/DDBJ whole genome shotgun (WGS) entry which is preliminary data.</text>
</comment>
<keyword evidence="2" id="KW-1185">Reference proteome</keyword>
<sequence>MLNGADRWFGENVYGLEDIESRGGLHRSVALREQFWRRIENGVSNWTPPIVSVVAPADSPYEPDDWTNTSRDPVDHWFVISGYEPTRRIVSIIDPASGWPRFDPDHPLRLPVPARDEGVPVLLGRGGRTGPR</sequence>
<evidence type="ECO:0000313" key="1">
    <source>
        <dbReference type="EMBL" id="GIM67757.1"/>
    </source>
</evidence>
<gene>
    <name evidence="1" type="ORF">Aau02nite_28740</name>
</gene>
<dbReference type="EMBL" id="BOQL01000023">
    <property type="protein sequence ID" value="GIM67757.1"/>
    <property type="molecule type" value="Genomic_DNA"/>
</dbReference>
<name>A0A919SA43_9ACTN</name>
<accession>A0A919SA43</accession>
<dbReference type="Proteomes" id="UP000681340">
    <property type="component" value="Unassembled WGS sequence"/>
</dbReference>
<organism evidence="1 2">
    <name type="scientific">Actinoplanes auranticolor</name>
    <dbReference type="NCBI Taxonomy" id="47988"/>
    <lineage>
        <taxon>Bacteria</taxon>
        <taxon>Bacillati</taxon>
        <taxon>Actinomycetota</taxon>
        <taxon>Actinomycetes</taxon>
        <taxon>Micromonosporales</taxon>
        <taxon>Micromonosporaceae</taxon>
        <taxon>Actinoplanes</taxon>
    </lineage>
</organism>
<reference evidence="1" key="1">
    <citation type="submission" date="2021-03" db="EMBL/GenBank/DDBJ databases">
        <title>Whole genome shotgun sequence of Actinoplanes auranticolor NBRC 12245.</title>
        <authorList>
            <person name="Komaki H."/>
            <person name="Tamura T."/>
        </authorList>
    </citation>
    <scope>NUCLEOTIDE SEQUENCE</scope>
    <source>
        <strain evidence="1">NBRC 12245</strain>
    </source>
</reference>
<evidence type="ECO:0008006" key="3">
    <source>
        <dbReference type="Google" id="ProtNLM"/>
    </source>
</evidence>
<protein>
    <recommendedName>
        <fullName evidence="3">Peptidase C39-like protein</fullName>
    </recommendedName>
</protein>
<proteinExistence type="predicted"/>